<keyword evidence="1" id="KW-0862">Zinc</keyword>
<feature type="region of interest" description="Disordered" evidence="2">
    <location>
        <begin position="298"/>
        <end position="343"/>
    </location>
</feature>
<dbReference type="SMART" id="SM00343">
    <property type="entry name" value="ZnF_C2HC"/>
    <property type="match status" value="2"/>
</dbReference>
<dbReference type="PROSITE" id="PS50158">
    <property type="entry name" value="ZF_CCHC"/>
    <property type="match status" value="1"/>
</dbReference>
<organism evidence="4 5">
    <name type="scientific">Rhizopus oryzae</name>
    <name type="common">Mucormycosis agent</name>
    <name type="synonym">Rhizopus arrhizus var. delemar</name>
    <dbReference type="NCBI Taxonomy" id="64495"/>
    <lineage>
        <taxon>Eukaryota</taxon>
        <taxon>Fungi</taxon>
        <taxon>Fungi incertae sedis</taxon>
        <taxon>Mucoromycota</taxon>
        <taxon>Mucoromycotina</taxon>
        <taxon>Mucoromycetes</taxon>
        <taxon>Mucorales</taxon>
        <taxon>Mucorineae</taxon>
        <taxon>Rhizopodaceae</taxon>
        <taxon>Rhizopus</taxon>
    </lineage>
</organism>
<protein>
    <recommendedName>
        <fullName evidence="3">CCHC-type domain-containing protein</fullName>
    </recommendedName>
</protein>
<evidence type="ECO:0000313" key="5">
    <source>
        <dbReference type="Proteomes" id="UP000717996"/>
    </source>
</evidence>
<feature type="compositionally biased region" description="Polar residues" evidence="2">
    <location>
        <begin position="298"/>
        <end position="311"/>
    </location>
</feature>
<feature type="compositionally biased region" description="Polar residues" evidence="2">
    <location>
        <begin position="373"/>
        <end position="394"/>
    </location>
</feature>
<gene>
    <name evidence="4" type="ORF">G6F51_009962</name>
</gene>
<evidence type="ECO:0000259" key="3">
    <source>
        <dbReference type="PROSITE" id="PS50158"/>
    </source>
</evidence>
<feature type="domain" description="CCHC-type" evidence="3">
    <location>
        <begin position="265"/>
        <end position="280"/>
    </location>
</feature>
<dbReference type="InterPro" id="IPR036875">
    <property type="entry name" value="Znf_CCHC_sf"/>
</dbReference>
<evidence type="ECO:0000313" key="4">
    <source>
        <dbReference type="EMBL" id="KAG1538122.1"/>
    </source>
</evidence>
<accession>A0A9P6Y2S5</accession>
<feature type="compositionally biased region" description="Acidic residues" evidence="2">
    <location>
        <begin position="314"/>
        <end position="343"/>
    </location>
</feature>
<feature type="region of interest" description="Disordered" evidence="2">
    <location>
        <begin position="373"/>
        <end position="415"/>
    </location>
</feature>
<dbReference type="InterPro" id="IPR001878">
    <property type="entry name" value="Znf_CCHC"/>
</dbReference>
<keyword evidence="1" id="KW-0479">Metal-binding</keyword>
<name>A0A9P6Y2S5_RHIOR</name>
<dbReference type="EMBL" id="JAANIT010001946">
    <property type="protein sequence ID" value="KAG1538122.1"/>
    <property type="molecule type" value="Genomic_DNA"/>
</dbReference>
<dbReference type="OMA" id="ALAHIIC"/>
<dbReference type="OrthoDB" id="2264205at2759"/>
<dbReference type="AlphaFoldDB" id="A0A9P6Y2S5"/>
<dbReference type="SUPFAM" id="SSF57756">
    <property type="entry name" value="Retrovirus zinc finger-like domains"/>
    <property type="match status" value="1"/>
</dbReference>
<evidence type="ECO:0000256" key="1">
    <source>
        <dbReference type="PROSITE-ProRule" id="PRU00047"/>
    </source>
</evidence>
<dbReference type="Proteomes" id="UP000717996">
    <property type="component" value="Unassembled WGS sequence"/>
</dbReference>
<reference evidence="4" key="1">
    <citation type="journal article" date="2020" name="Microb. Genom.">
        <title>Genetic diversity of clinical and environmental Mucorales isolates obtained from an investigation of mucormycosis cases among solid organ transplant recipients.</title>
        <authorList>
            <person name="Nguyen M.H."/>
            <person name="Kaul D."/>
            <person name="Muto C."/>
            <person name="Cheng S.J."/>
            <person name="Richter R.A."/>
            <person name="Bruno V.M."/>
            <person name="Liu G."/>
            <person name="Beyhan S."/>
            <person name="Sundermann A.J."/>
            <person name="Mounaud S."/>
            <person name="Pasculle A.W."/>
            <person name="Nierman W.C."/>
            <person name="Driscoll E."/>
            <person name="Cumbie R."/>
            <person name="Clancy C.J."/>
            <person name="Dupont C.L."/>
        </authorList>
    </citation>
    <scope>NUCLEOTIDE SEQUENCE</scope>
    <source>
        <strain evidence="4">GL16</strain>
    </source>
</reference>
<proteinExistence type="predicted"/>
<dbReference type="GO" id="GO:0003676">
    <property type="term" value="F:nucleic acid binding"/>
    <property type="evidence" value="ECO:0007669"/>
    <property type="project" value="InterPro"/>
</dbReference>
<evidence type="ECO:0000256" key="2">
    <source>
        <dbReference type="SAM" id="MobiDB-lite"/>
    </source>
</evidence>
<dbReference type="GO" id="GO:0008270">
    <property type="term" value="F:zinc ion binding"/>
    <property type="evidence" value="ECO:0007669"/>
    <property type="project" value="UniProtKB-KW"/>
</dbReference>
<dbReference type="Gene3D" id="4.10.60.10">
    <property type="entry name" value="Zinc finger, CCHC-type"/>
    <property type="match status" value="1"/>
</dbReference>
<sequence>MVLPNSQTFHPVTGSQFSPPKRKVKYRSYAQATKVSLMHQHIVPPHVDDSSKLNTLQTSIFRTSRTKGAFLFDISSCKEKYTDQQCMIILKEQHPNVHACVPLNDGPRRYLEVYITPQNDNNDILNQGLIFKEANLRIYPRASLDDNAKTVNLKLNHLPLLPKKDILSGLQRSLAVFGEIMDVGITTEAATGFFMGSGYAVLNVQQAADTTEIKKFQELSHQISWCETSNFFHATWNNMPTWCRYCHKEGHTKFECPASKARIICYSCHQHGHRSFECPRRNNNLIINKTRRTYQNKPIASIDVVNQTTKLQDSDDDSDDSDYHDEEMEDVSESSDKEEEQTIDQDEILQLKQDLQLPVHTSTNVLQMNQTSGQGESFITSPKQNPQATATDSPMNEIHGQHGELSDVSIIHNSI</sequence>
<feature type="region of interest" description="Disordered" evidence="2">
    <location>
        <begin position="1"/>
        <end position="20"/>
    </location>
</feature>
<keyword evidence="1" id="KW-0863">Zinc-finger</keyword>
<comment type="caution">
    <text evidence="4">The sequence shown here is derived from an EMBL/GenBank/DDBJ whole genome shotgun (WGS) entry which is preliminary data.</text>
</comment>
<feature type="compositionally biased region" description="Polar residues" evidence="2">
    <location>
        <begin position="1"/>
        <end position="18"/>
    </location>
</feature>